<evidence type="ECO:0000313" key="2">
    <source>
        <dbReference type="EMBL" id="AOV60523.1"/>
    </source>
</evidence>
<sequence length="47" mass="5918">MNCIQPVNWKYCYRVDQWLIPDLIEGYQLWRGEKHPYQNEKDYLQNK</sequence>
<dbReference type="OrthoDB" id="22436at10239"/>
<dbReference type="Proteomes" id="UP000241903">
    <property type="component" value="Segment"/>
</dbReference>
<keyword evidence="4" id="KW-1185">Reference proteome</keyword>
<gene>
    <name evidence="3" type="ORF">N161109_149</name>
    <name evidence="1" type="ORF">S050808_148</name>
    <name evidence="2" type="ORF">S820908_148</name>
</gene>
<dbReference type="GeneID" id="30307733"/>
<dbReference type="EMBL" id="KU686204">
    <property type="protein sequence ID" value="AOV60295.1"/>
    <property type="molecule type" value="Genomic_DNA"/>
</dbReference>
<dbReference type="KEGG" id="vg:30307733"/>
<dbReference type="RefSeq" id="YP_009322584.1">
    <property type="nucleotide sequence ID" value="NC_031922.1"/>
</dbReference>
<dbReference type="Proteomes" id="UP000202784">
    <property type="component" value="Segment"/>
</dbReference>
<proteinExistence type="predicted"/>
<dbReference type="Proteomes" id="UP000240393">
    <property type="component" value="Segment"/>
</dbReference>
<evidence type="ECO:0000313" key="5">
    <source>
        <dbReference type="Proteomes" id="UP000240393"/>
    </source>
</evidence>
<name>A0A1D8KNT1_9CAUD</name>
<evidence type="ECO:0000313" key="4">
    <source>
        <dbReference type="Proteomes" id="UP000202784"/>
    </source>
</evidence>
<evidence type="ECO:0000313" key="3">
    <source>
        <dbReference type="EMBL" id="AOV60752.1"/>
    </source>
</evidence>
<protein>
    <submittedName>
        <fullName evidence="1">Uncharacterized protein</fullName>
    </submittedName>
</protein>
<dbReference type="EMBL" id="KU686205">
    <property type="protein sequence ID" value="AOV60523.1"/>
    <property type="molecule type" value="Genomic_DNA"/>
</dbReference>
<dbReference type="EMBL" id="KU686206">
    <property type="protein sequence ID" value="AOV60752.1"/>
    <property type="molecule type" value="Genomic_DNA"/>
</dbReference>
<reference evidence="4 5" key="1">
    <citation type="journal article" date="2016" name="Virology">
        <title>The genomic content and context of auxiliary metabolic genes in marine cyanomyoviruses.</title>
        <authorList>
            <person name="Crummett L.T."/>
            <person name="Puxty R.J."/>
            <person name="Weihe C."/>
            <person name="Marston M.F."/>
            <person name="Martiny J.B."/>
        </authorList>
    </citation>
    <scope>NUCLEOTIDE SEQUENCE [LARGE SCALE GENOMIC DNA]</scope>
    <source>
        <strain evidence="1">0808SB05</strain>
        <strain evidence="2">0908SB82</strain>
        <strain evidence="3">1109NB16</strain>
    </source>
</reference>
<evidence type="ECO:0000313" key="1">
    <source>
        <dbReference type="EMBL" id="AOV60295.1"/>
    </source>
</evidence>
<accession>A0A1D8KNT1</accession>
<organism evidence="1 5">
    <name type="scientific">Synechococcus phage S-CAM9</name>
    <dbReference type="NCBI Taxonomy" id="1883369"/>
    <lineage>
        <taxon>Viruses</taxon>
        <taxon>Duplodnaviria</taxon>
        <taxon>Heunggongvirae</taxon>
        <taxon>Uroviricota</taxon>
        <taxon>Caudoviricetes</taxon>
        <taxon>Pantevenvirales</taxon>
        <taxon>Kyanoviridae</taxon>
        <taxon>Kanaloavirus</taxon>
        <taxon>Kanaloavirus scam9</taxon>
    </lineage>
</organism>